<dbReference type="Proteomes" id="UP000006701">
    <property type="component" value="Unassembled WGS sequence"/>
</dbReference>
<dbReference type="VEuPathDB" id="FungiDB:ACLA_077860"/>
<proteinExistence type="predicted"/>
<dbReference type="GeneID" id="4702641"/>
<organism evidence="2 3">
    <name type="scientific">Aspergillus clavatus (strain ATCC 1007 / CBS 513.65 / DSM 816 / NCTC 3887 / NRRL 1 / QM 1276 / 107)</name>
    <dbReference type="NCBI Taxonomy" id="344612"/>
    <lineage>
        <taxon>Eukaryota</taxon>
        <taxon>Fungi</taxon>
        <taxon>Dikarya</taxon>
        <taxon>Ascomycota</taxon>
        <taxon>Pezizomycotina</taxon>
        <taxon>Eurotiomycetes</taxon>
        <taxon>Eurotiomycetidae</taxon>
        <taxon>Eurotiales</taxon>
        <taxon>Aspergillaceae</taxon>
        <taxon>Aspergillus</taxon>
        <taxon>Aspergillus subgen. Fumigati</taxon>
    </lineage>
</organism>
<dbReference type="EMBL" id="DS027057">
    <property type="protein sequence ID" value="EAW09039.1"/>
    <property type="molecule type" value="Genomic_DNA"/>
</dbReference>
<reference evidence="2 3" key="1">
    <citation type="journal article" date="2008" name="PLoS Genet.">
        <title>Genomic islands in the pathogenic filamentous fungus Aspergillus fumigatus.</title>
        <authorList>
            <person name="Fedorova N.D."/>
            <person name="Khaldi N."/>
            <person name="Joardar V.S."/>
            <person name="Maiti R."/>
            <person name="Amedeo P."/>
            <person name="Anderson M.J."/>
            <person name="Crabtree J."/>
            <person name="Silva J.C."/>
            <person name="Badger J.H."/>
            <person name="Albarraq A."/>
            <person name="Angiuoli S."/>
            <person name="Bussey H."/>
            <person name="Bowyer P."/>
            <person name="Cotty P.J."/>
            <person name="Dyer P.S."/>
            <person name="Egan A."/>
            <person name="Galens K."/>
            <person name="Fraser-Liggett C.M."/>
            <person name="Haas B.J."/>
            <person name="Inman J.M."/>
            <person name="Kent R."/>
            <person name="Lemieux S."/>
            <person name="Malavazi I."/>
            <person name="Orvis J."/>
            <person name="Roemer T."/>
            <person name="Ronning C.M."/>
            <person name="Sundaram J.P."/>
            <person name="Sutton G."/>
            <person name="Turner G."/>
            <person name="Venter J.C."/>
            <person name="White O.R."/>
            <person name="Whitty B.R."/>
            <person name="Youngman P."/>
            <person name="Wolfe K.H."/>
            <person name="Goldman G.H."/>
            <person name="Wortman J.R."/>
            <person name="Jiang B."/>
            <person name="Denning D.W."/>
            <person name="Nierman W.C."/>
        </authorList>
    </citation>
    <scope>NUCLEOTIDE SEQUENCE [LARGE SCALE GENOMIC DNA]</scope>
    <source>
        <strain evidence="3">ATCC 1007 / CBS 513.65 / DSM 816 / NCTC 3887 / NRRL 1</strain>
    </source>
</reference>
<dbReference type="OrthoDB" id="10500549at2759"/>
<keyword evidence="1" id="KW-0732">Signal</keyword>
<protein>
    <submittedName>
        <fullName evidence="2">Uncharacterized protein</fullName>
    </submittedName>
</protein>
<dbReference type="RefSeq" id="XP_001270465.1">
    <property type="nucleotide sequence ID" value="XM_001270464.1"/>
</dbReference>
<dbReference type="AlphaFoldDB" id="A1CLR0"/>
<evidence type="ECO:0000256" key="1">
    <source>
        <dbReference type="SAM" id="SignalP"/>
    </source>
</evidence>
<name>A1CLR0_ASPCL</name>
<evidence type="ECO:0000313" key="2">
    <source>
        <dbReference type="EMBL" id="EAW09039.1"/>
    </source>
</evidence>
<accession>A1CLR0</accession>
<gene>
    <name evidence="2" type="ORF">ACLA_077860</name>
</gene>
<dbReference type="KEGG" id="act:ACLA_077860"/>
<feature type="chain" id="PRO_5002633687" evidence="1">
    <location>
        <begin position="19"/>
        <end position="256"/>
    </location>
</feature>
<keyword evidence="3" id="KW-1185">Reference proteome</keyword>
<dbReference type="PROSITE" id="PS51257">
    <property type="entry name" value="PROKAR_LIPOPROTEIN"/>
    <property type="match status" value="1"/>
</dbReference>
<feature type="signal peptide" evidence="1">
    <location>
        <begin position="1"/>
        <end position="18"/>
    </location>
</feature>
<dbReference type="HOGENOM" id="CLU_1085767_0_0_1"/>
<evidence type="ECO:0000313" key="3">
    <source>
        <dbReference type="Proteomes" id="UP000006701"/>
    </source>
</evidence>
<sequence length="256" mass="28008">MRRSIVLLVAALSACVFASPAASAGSIIDPHVNARSVDAEVSVLDDPGYIAAWESVTGSTPANAPNATEHNKRNVGPIQGYNNYVSVYFRNGRYFITLVLVSNIRGAFKDLFVTTPEIASAIATNARDIMAKATGLGSYEDAIRAACTLADSYGMTSPIFWAYPQNNKRDKSASDIRDFTILANFTPTVTLADYLFNTFHNVNHTAMTRGADQEGHLSKRAKFCLYYNEKDRLLKGWVPWNTQSDVGCIGQLSDFD</sequence>